<comment type="caution">
    <text evidence="2">The sequence shown here is derived from an EMBL/GenBank/DDBJ whole genome shotgun (WGS) entry which is preliminary data.</text>
</comment>
<keyword evidence="3" id="KW-1185">Reference proteome</keyword>
<accession>A0ABD0J6Q8</accession>
<feature type="compositionally biased region" description="Polar residues" evidence="1">
    <location>
        <begin position="195"/>
        <end position="205"/>
    </location>
</feature>
<dbReference type="EMBL" id="JACVVK020000611">
    <property type="protein sequence ID" value="KAK7462658.1"/>
    <property type="molecule type" value="Genomic_DNA"/>
</dbReference>
<feature type="region of interest" description="Disordered" evidence="1">
    <location>
        <begin position="1"/>
        <end position="275"/>
    </location>
</feature>
<name>A0ABD0J6Q8_9CAEN</name>
<reference evidence="2 3" key="1">
    <citation type="journal article" date="2023" name="Sci. Data">
        <title>Genome assembly of the Korean intertidal mud-creeper Batillaria attramentaria.</title>
        <authorList>
            <person name="Patra A.K."/>
            <person name="Ho P.T."/>
            <person name="Jun S."/>
            <person name="Lee S.J."/>
            <person name="Kim Y."/>
            <person name="Won Y.J."/>
        </authorList>
    </citation>
    <scope>NUCLEOTIDE SEQUENCE [LARGE SCALE GENOMIC DNA]</scope>
    <source>
        <strain evidence="2">Wonlab-2016</strain>
    </source>
</reference>
<feature type="compositionally biased region" description="Basic and acidic residues" evidence="1">
    <location>
        <begin position="105"/>
        <end position="120"/>
    </location>
</feature>
<proteinExistence type="predicted"/>
<dbReference type="AlphaFoldDB" id="A0ABD0J6Q8"/>
<feature type="compositionally biased region" description="Polar residues" evidence="1">
    <location>
        <begin position="243"/>
        <end position="266"/>
    </location>
</feature>
<protein>
    <submittedName>
        <fullName evidence="2">Uncharacterized protein</fullName>
    </submittedName>
</protein>
<sequence length="331" mass="33500">MSEVDTNPKPSTDNPGTVGDEALAAAADDTSNDVTNEAKTDDVTAKGPEAVQEGGEQTAVSDPGSRRSPEGPNNGPKNGEVSTSDGAVPASGADGADVQGSAETETGKPDASETRQEGGADGKGQSVSETAGGRETDKTPSAEGEGATDGTDVSARQVEGAETSAEGQKTGDGTEQTADRPAADDPGQDGEGRNEGQQPPATPTFSDDAGEQDAKDSGAGDAQAQRQPAEGDVANTAADDVESAQSPPLTASAAAQLTKRLTNTPADGNLPKPQTAHLPAIARGQARAQQMTSAITDAIKNEVLPPPRQPIRYRRPPKYVRLATVTVSPAR</sequence>
<dbReference type="Proteomes" id="UP001519460">
    <property type="component" value="Unassembled WGS sequence"/>
</dbReference>
<evidence type="ECO:0000256" key="1">
    <source>
        <dbReference type="SAM" id="MobiDB-lite"/>
    </source>
</evidence>
<feature type="compositionally biased region" description="Polar residues" evidence="1">
    <location>
        <begin position="165"/>
        <end position="176"/>
    </location>
</feature>
<evidence type="ECO:0000313" key="2">
    <source>
        <dbReference type="EMBL" id="KAK7462658.1"/>
    </source>
</evidence>
<organism evidence="2 3">
    <name type="scientific">Batillaria attramentaria</name>
    <dbReference type="NCBI Taxonomy" id="370345"/>
    <lineage>
        <taxon>Eukaryota</taxon>
        <taxon>Metazoa</taxon>
        <taxon>Spiralia</taxon>
        <taxon>Lophotrochozoa</taxon>
        <taxon>Mollusca</taxon>
        <taxon>Gastropoda</taxon>
        <taxon>Caenogastropoda</taxon>
        <taxon>Sorbeoconcha</taxon>
        <taxon>Cerithioidea</taxon>
        <taxon>Batillariidae</taxon>
        <taxon>Batillaria</taxon>
    </lineage>
</organism>
<evidence type="ECO:0000313" key="3">
    <source>
        <dbReference type="Proteomes" id="UP001519460"/>
    </source>
</evidence>
<feature type="compositionally biased region" description="Polar residues" evidence="1">
    <location>
        <begin position="1"/>
        <end position="15"/>
    </location>
</feature>
<gene>
    <name evidence="2" type="ORF">BaRGS_00038309</name>
</gene>